<sequence length="109" mass="12258">MKWSVGRPFFLLLISFSLKGICSCQLAVSIRYLCNGSSCCCVHSTAFIYRFRLDFFSFYFQPFFLGGYSAKRSVNVAVKETPNQLYTVQSAAVIDGESDDGTIIHHVYA</sequence>
<evidence type="ECO:0008006" key="4">
    <source>
        <dbReference type="Google" id="ProtNLM"/>
    </source>
</evidence>
<gene>
    <name evidence="2" type="ORF">OUZ56_001240</name>
</gene>
<dbReference type="EMBL" id="JAOYFB010000036">
    <property type="protein sequence ID" value="KAK4019214.1"/>
    <property type="molecule type" value="Genomic_DNA"/>
</dbReference>
<evidence type="ECO:0000313" key="3">
    <source>
        <dbReference type="Proteomes" id="UP001234178"/>
    </source>
</evidence>
<protein>
    <recommendedName>
        <fullName evidence="4">Secreted protein</fullName>
    </recommendedName>
</protein>
<reference evidence="2 3" key="1">
    <citation type="journal article" date="2023" name="Nucleic Acids Res.">
        <title>The hologenome of Daphnia magna reveals possible DNA methylation and microbiome-mediated evolution of the host genome.</title>
        <authorList>
            <person name="Chaturvedi A."/>
            <person name="Li X."/>
            <person name="Dhandapani V."/>
            <person name="Marshall H."/>
            <person name="Kissane S."/>
            <person name="Cuenca-Cambronero M."/>
            <person name="Asole G."/>
            <person name="Calvet F."/>
            <person name="Ruiz-Romero M."/>
            <person name="Marangio P."/>
            <person name="Guigo R."/>
            <person name="Rago D."/>
            <person name="Mirbahai L."/>
            <person name="Eastwood N."/>
            <person name="Colbourne J.K."/>
            <person name="Zhou J."/>
            <person name="Mallon E."/>
            <person name="Orsini L."/>
        </authorList>
    </citation>
    <scope>NUCLEOTIDE SEQUENCE [LARGE SCALE GENOMIC DNA]</scope>
    <source>
        <strain evidence="2">LRV0_1</strain>
    </source>
</reference>
<keyword evidence="1" id="KW-0732">Signal</keyword>
<proteinExistence type="predicted"/>
<accession>A0ABR0A2M5</accession>
<dbReference type="Proteomes" id="UP001234178">
    <property type="component" value="Unassembled WGS sequence"/>
</dbReference>
<feature type="chain" id="PRO_5045555907" description="Secreted protein" evidence="1">
    <location>
        <begin position="25"/>
        <end position="109"/>
    </location>
</feature>
<evidence type="ECO:0000256" key="1">
    <source>
        <dbReference type="SAM" id="SignalP"/>
    </source>
</evidence>
<organism evidence="2 3">
    <name type="scientific">Daphnia magna</name>
    <dbReference type="NCBI Taxonomy" id="35525"/>
    <lineage>
        <taxon>Eukaryota</taxon>
        <taxon>Metazoa</taxon>
        <taxon>Ecdysozoa</taxon>
        <taxon>Arthropoda</taxon>
        <taxon>Crustacea</taxon>
        <taxon>Branchiopoda</taxon>
        <taxon>Diplostraca</taxon>
        <taxon>Cladocera</taxon>
        <taxon>Anomopoda</taxon>
        <taxon>Daphniidae</taxon>
        <taxon>Daphnia</taxon>
    </lineage>
</organism>
<name>A0ABR0A2M5_9CRUS</name>
<comment type="caution">
    <text evidence="2">The sequence shown here is derived from an EMBL/GenBank/DDBJ whole genome shotgun (WGS) entry which is preliminary data.</text>
</comment>
<evidence type="ECO:0000313" key="2">
    <source>
        <dbReference type="EMBL" id="KAK4019214.1"/>
    </source>
</evidence>
<feature type="signal peptide" evidence="1">
    <location>
        <begin position="1"/>
        <end position="24"/>
    </location>
</feature>
<keyword evidence="3" id="KW-1185">Reference proteome</keyword>